<organism evidence="3 4">
    <name type="scientific">Limimaricola variabilis</name>
    <dbReference type="NCBI Taxonomy" id="1492771"/>
    <lineage>
        <taxon>Bacteria</taxon>
        <taxon>Pseudomonadati</taxon>
        <taxon>Pseudomonadota</taxon>
        <taxon>Alphaproteobacteria</taxon>
        <taxon>Rhodobacterales</taxon>
        <taxon>Paracoccaceae</taxon>
        <taxon>Limimaricola</taxon>
    </lineage>
</organism>
<protein>
    <recommendedName>
        <fullName evidence="2">Serine aminopeptidase S33 domain-containing protein</fullName>
    </recommendedName>
</protein>
<evidence type="ECO:0000256" key="1">
    <source>
        <dbReference type="SAM" id="SignalP"/>
    </source>
</evidence>
<dbReference type="SUPFAM" id="SSF53474">
    <property type="entry name" value="alpha/beta-Hydrolases"/>
    <property type="match status" value="1"/>
</dbReference>
<dbReference type="InterPro" id="IPR022742">
    <property type="entry name" value="Hydrolase_4"/>
</dbReference>
<dbReference type="Pfam" id="PF12146">
    <property type="entry name" value="Hydrolase_4"/>
    <property type="match status" value="1"/>
</dbReference>
<name>A0ABR6HSR1_9RHOB</name>
<dbReference type="EMBL" id="JACIBX010000017">
    <property type="protein sequence ID" value="MBB3713599.1"/>
    <property type="molecule type" value="Genomic_DNA"/>
</dbReference>
<gene>
    <name evidence="3" type="ORF">FHS00_003203</name>
</gene>
<dbReference type="RefSeq" id="WP_183475074.1">
    <property type="nucleotide sequence ID" value="NZ_JACIBX010000017.1"/>
</dbReference>
<dbReference type="PANTHER" id="PTHR43265">
    <property type="entry name" value="ESTERASE ESTD"/>
    <property type="match status" value="1"/>
</dbReference>
<feature type="signal peptide" evidence="1">
    <location>
        <begin position="1"/>
        <end position="20"/>
    </location>
</feature>
<sequence>MPLPFRAVLGAALIAAVPLAAQENAQEGETPEAEIDLSQLMVVAPWPRPLPLSDGQAGLSDRISYEVEGAPVYGTLALPPGPPPPVVLLLHGFTGDRDELGIEGVGEGVFRRTARLLAEAGYASLRIDFRGSGESVEGFDFSQTTFDSQIADARAALDWLAEDDRLRGPLYVIGWGQGGLVAAGLAGDGAPVEAMALWAGIADPQITFATLFGPETLERGVLSEAPTEVILPWGAQVTLAQPFFEGILDADPLADIARYSGPLFVAQGSEDATVDPAQAEMWLTAHGGPDELWLREMDHGFDIHEGPERLDEMVAASVAFFDMLGAP</sequence>
<keyword evidence="4" id="KW-1185">Reference proteome</keyword>
<dbReference type="InterPro" id="IPR029058">
    <property type="entry name" value="AB_hydrolase_fold"/>
</dbReference>
<proteinExistence type="predicted"/>
<dbReference type="Proteomes" id="UP000576152">
    <property type="component" value="Unassembled WGS sequence"/>
</dbReference>
<accession>A0ABR6HSR1</accession>
<keyword evidence="1" id="KW-0732">Signal</keyword>
<dbReference type="PANTHER" id="PTHR43265:SF1">
    <property type="entry name" value="ESTERASE ESTD"/>
    <property type="match status" value="1"/>
</dbReference>
<evidence type="ECO:0000259" key="2">
    <source>
        <dbReference type="Pfam" id="PF12146"/>
    </source>
</evidence>
<evidence type="ECO:0000313" key="3">
    <source>
        <dbReference type="EMBL" id="MBB3713599.1"/>
    </source>
</evidence>
<comment type="caution">
    <text evidence="3">The sequence shown here is derived from an EMBL/GenBank/DDBJ whole genome shotgun (WGS) entry which is preliminary data.</text>
</comment>
<feature type="domain" description="Serine aminopeptidase S33" evidence="2">
    <location>
        <begin position="108"/>
        <end position="205"/>
    </location>
</feature>
<dbReference type="Gene3D" id="3.40.50.1820">
    <property type="entry name" value="alpha/beta hydrolase"/>
    <property type="match status" value="1"/>
</dbReference>
<evidence type="ECO:0000313" key="4">
    <source>
        <dbReference type="Proteomes" id="UP000576152"/>
    </source>
</evidence>
<feature type="chain" id="PRO_5045954553" description="Serine aminopeptidase S33 domain-containing protein" evidence="1">
    <location>
        <begin position="21"/>
        <end position="327"/>
    </location>
</feature>
<reference evidence="3 4" key="1">
    <citation type="submission" date="2020-08" db="EMBL/GenBank/DDBJ databases">
        <title>Genomic Encyclopedia of Type Strains, Phase III (KMG-III): the genomes of soil and plant-associated and newly described type strains.</title>
        <authorList>
            <person name="Whitman W."/>
        </authorList>
    </citation>
    <scope>NUCLEOTIDE SEQUENCE [LARGE SCALE GENOMIC DNA]</scope>
    <source>
        <strain evidence="3 4">CECT 8572</strain>
    </source>
</reference>
<dbReference type="InterPro" id="IPR053145">
    <property type="entry name" value="AB_hydrolase_Est10"/>
</dbReference>